<evidence type="ECO:0000256" key="1">
    <source>
        <dbReference type="SAM" id="MobiDB-lite"/>
    </source>
</evidence>
<gene>
    <name evidence="3" type="ORF">GJ697_23750</name>
</gene>
<feature type="chain" id="PRO_5026878716" evidence="2">
    <location>
        <begin position="21"/>
        <end position="102"/>
    </location>
</feature>
<evidence type="ECO:0000256" key="2">
    <source>
        <dbReference type="SAM" id="SignalP"/>
    </source>
</evidence>
<dbReference type="Proteomes" id="UP000481037">
    <property type="component" value="Unassembled WGS sequence"/>
</dbReference>
<evidence type="ECO:0000313" key="3">
    <source>
        <dbReference type="EMBL" id="MRX10849.1"/>
    </source>
</evidence>
<dbReference type="RefSeq" id="WP_154364237.1">
    <property type="nucleotide sequence ID" value="NZ_WKJM01000025.1"/>
</dbReference>
<proteinExistence type="predicted"/>
<dbReference type="EMBL" id="WKJM01000025">
    <property type="protein sequence ID" value="MRX10849.1"/>
    <property type="molecule type" value="Genomic_DNA"/>
</dbReference>
<sequence length="102" mass="10267">MKHLTTLCMLACCLSAPAFAQQTSPDPSVKTGDGKTAPAKKSDKPAQTACGNMQGGTEASGGESVEAHAKTGKAQTANCGKENGKASSPHAAPTTPNPDVKR</sequence>
<comment type="caution">
    <text evidence="3">The sequence shown here is derived from an EMBL/GenBank/DDBJ whole genome shotgun (WGS) entry which is preliminary data.</text>
</comment>
<dbReference type="AlphaFoldDB" id="A0A6L5QMA5"/>
<evidence type="ECO:0000313" key="4">
    <source>
        <dbReference type="Proteomes" id="UP000481037"/>
    </source>
</evidence>
<reference evidence="3 4" key="1">
    <citation type="submission" date="2019-11" db="EMBL/GenBank/DDBJ databases">
        <title>Novel species isolated from a subtropical stream in China.</title>
        <authorList>
            <person name="Lu H."/>
        </authorList>
    </citation>
    <scope>NUCLEOTIDE SEQUENCE [LARGE SCALE GENOMIC DNA]</scope>
    <source>
        <strain evidence="3 4">FT25W</strain>
    </source>
</reference>
<organism evidence="3 4">
    <name type="scientific">Duganella alba</name>
    <dbReference type="NCBI Taxonomy" id="2666081"/>
    <lineage>
        <taxon>Bacteria</taxon>
        <taxon>Pseudomonadati</taxon>
        <taxon>Pseudomonadota</taxon>
        <taxon>Betaproteobacteria</taxon>
        <taxon>Burkholderiales</taxon>
        <taxon>Oxalobacteraceae</taxon>
        <taxon>Telluria group</taxon>
        <taxon>Duganella</taxon>
    </lineage>
</organism>
<accession>A0A6L5QMA5</accession>
<keyword evidence="4" id="KW-1185">Reference proteome</keyword>
<keyword evidence="2" id="KW-0732">Signal</keyword>
<feature type="region of interest" description="Disordered" evidence="1">
    <location>
        <begin position="20"/>
        <end position="102"/>
    </location>
</feature>
<protein>
    <submittedName>
        <fullName evidence="3">Uncharacterized protein</fullName>
    </submittedName>
</protein>
<name>A0A6L5QMA5_9BURK</name>
<feature type="signal peptide" evidence="2">
    <location>
        <begin position="1"/>
        <end position="20"/>
    </location>
</feature>